<dbReference type="PANTHER" id="PTHR10728:SF40">
    <property type="entry name" value="PATATIN FAMILY PROTEIN"/>
    <property type="match status" value="1"/>
</dbReference>
<evidence type="ECO:0000313" key="2">
    <source>
        <dbReference type="Proteomes" id="UP001231915"/>
    </source>
</evidence>
<name>A0ABT7EET4_9GAMM</name>
<gene>
    <name evidence="1" type="ORF">QNM18_00550</name>
</gene>
<reference evidence="1 2" key="1">
    <citation type="submission" date="2023-05" db="EMBL/GenBank/DDBJ databases">
        <title>Pseudoalteromonas ardens sp. nov., Pseudoalteromonas obscura sp. nov., and Pseudoalteromonas umbrosa sp. nov., isolated from the coral Montipora capitata.</title>
        <authorList>
            <person name="Thomas E.M."/>
            <person name="Smith E.M."/>
            <person name="Papke E."/>
            <person name="Shlafstein M.D."/>
            <person name="Oline D.K."/>
            <person name="Videau P."/>
            <person name="Saw J.H."/>
            <person name="Strangman W.K."/>
            <person name="Ushijima B."/>
        </authorList>
    </citation>
    <scope>NUCLEOTIDE SEQUENCE [LARGE SCALE GENOMIC DNA]</scope>
    <source>
        <strain evidence="1 2">P94</strain>
    </source>
</reference>
<organism evidence="1 2">
    <name type="scientific">Pseudoalteromonas obscura</name>
    <dbReference type="NCBI Taxonomy" id="3048491"/>
    <lineage>
        <taxon>Bacteria</taxon>
        <taxon>Pseudomonadati</taxon>
        <taxon>Pseudomonadota</taxon>
        <taxon>Gammaproteobacteria</taxon>
        <taxon>Alteromonadales</taxon>
        <taxon>Pseudoalteromonadaceae</taxon>
        <taxon>Pseudoalteromonas</taxon>
    </lineage>
</organism>
<evidence type="ECO:0000313" key="1">
    <source>
        <dbReference type="EMBL" id="MDK2593553.1"/>
    </source>
</evidence>
<dbReference type="EMBL" id="JASJUT010000001">
    <property type="protein sequence ID" value="MDK2593553.1"/>
    <property type="molecule type" value="Genomic_DNA"/>
</dbReference>
<dbReference type="Gene3D" id="3.40.1090.10">
    <property type="entry name" value="Cytosolic phospholipase A2 catalytic domain"/>
    <property type="match status" value="1"/>
</dbReference>
<keyword evidence="2" id="KW-1185">Reference proteome</keyword>
<dbReference type="Proteomes" id="UP001231915">
    <property type="component" value="Unassembled WGS sequence"/>
</dbReference>
<accession>A0ABT7EET4</accession>
<proteinExistence type="predicted"/>
<dbReference type="InterPro" id="IPR016035">
    <property type="entry name" value="Acyl_Trfase/lysoPLipase"/>
</dbReference>
<dbReference type="SUPFAM" id="SSF52151">
    <property type="entry name" value="FabD/lysophospholipase-like"/>
    <property type="match status" value="1"/>
</dbReference>
<protein>
    <recommendedName>
        <fullName evidence="3">PNPLA domain-containing protein</fullName>
    </recommendedName>
</protein>
<comment type="caution">
    <text evidence="1">The sequence shown here is derived from an EMBL/GenBank/DDBJ whole genome shotgun (WGS) entry which is preliminary data.</text>
</comment>
<sequence>MVQQVKIYPNGKSNPTLEHSDSNRANLGICFSGGGSRALTCAWGQMLGLDTLNLLKKARYISSVSGGTWASSIYSFLPQKYSDEGLLGEYITPANLSVSEQTGKFNINQLTEHSFGNVPAGMGIDNLLVTAGAFIAKNKAEDHQWLWTDIVGQHVLSVFNLRAQGEKTWTSTKSFSLSESYAQQSFPDLVPSDENFFYLRAERPFIIMNNNIMLPVASVDGNKSNIVQLPNQATAISAGAKGQTPDGALVGGGQVESYAYASTLQQDSASESPVKVTISERYALIDIVSTSSSFFANTIASAFSAKVNDPVSLAELIDKVMPLLSDSDQKNLLGELESNIEKDATTDVAKAISNKFKGFIANNKLNDIADFIPRNNYWPIGVNSQNYPNTLYTDGGTLDNTGIIGILSQTDTGAPEQVPLKLVVFDNTSTPLVKKGKVIAGGQAAPLFGIDYDNKSGDHQVFNDSQKDPTHPAFKATSLLQVFENSDNGEGDTAFSQLVSGLYQTNTGKSNIANSQPAFHQMTLTTVENTLASISSGRQVEILYVQNAKMLDWQNSLQDATLKSQILAGQKGLDTFSSDLDDAKLFAEAMSGLYWDSDPALEKKALALLKQPAMPFANFPYYSTFLKIGLEPKESNALSQMWAWAIADNASTLKNVLAAFINDDVI</sequence>
<dbReference type="PANTHER" id="PTHR10728">
    <property type="entry name" value="CYTOSOLIC PHOSPHOLIPASE A2"/>
    <property type="match status" value="1"/>
</dbReference>
<evidence type="ECO:0008006" key="3">
    <source>
        <dbReference type="Google" id="ProtNLM"/>
    </source>
</evidence>
<dbReference type="RefSeq" id="WP_284136003.1">
    <property type="nucleotide sequence ID" value="NZ_JASJUT010000001.1"/>
</dbReference>